<proteinExistence type="predicted"/>
<dbReference type="Proteomes" id="UP001358193">
    <property type="component" value="Segment"/>
</dbReference>
<protein>
    <submittedName>
        <fullName evidence="1">Nucleotidyltransferase</fullName>
    </submittedName>
</protein>
<dbReference type="SUPFAM" id="SSF81301">
    <property type="entry name" value="Nucleotidyltransferase"/>
    <property type="match status" value="1"/>
</dbReference>
<keyword evidence="2" id="KW-1185">Reference proteome</keyword>
<dbReference type="InterPro" id="IPR043519">
    <property type="entry name" value="NT_sf"/>
</dbReference>
<name>A0ABZ0Z5Z3_9CAUD</name>
<sequence length="231" mass="27426">MEMKYIAKNCIACIARGSIIYGTWHEGSDIDMICILPDDADLSLYGNMDEFGECHNIFLNSDDIQIDMQFILFSEFLKGLNNGNVAFLELIWQTETPFDIKYKEFHEHFDKAFIINKWNVRKWVSKQCNNSWAKCYKKLTVEVDNCMKNNESPESVSYIGRKSLWHVFRLYEYAIQILTYDKIKDYMLNNILRLYDQIVKTDNSWEVLKEKYQPLRNEYASKIRVLADKEI</sequence>
<dbReference type="EMBL" id="OR769223">
    <property type="protein sequence ID" value="WQJ53605.1"/>
    <property type="molecule type" value="Genomic_DNA"/>
</dbReference>
<evidence type="ECO:0000313" key="2">
    <source>
        <dbReference type="Proteomes" id="UP001358193"/>
    </source>
</evidence>
<accession>A0ABZ0Z5Z3</accession>
<organism evidence="1 2">
    <name type="scientific">phage Lak_Megaphage_Sonny</name>
    <dbReference type="NCBI Taxonomy" id="3109229"/>
    <lineage>
        <taxon>Viruses</taxon>
        <taxon>Duplodnaviria</taxon>
        <taxon>Heunggongvirae</taxon>
        <taxon>Uroviricota</taxon>
        <taxon>Caudoviricetes</taxon>
        <taxon>Caudoviricetes code 15 clade</taxon>
    </lineage>
</organism>
<reference evidence="1 2" key="1">
    <citation type="submission" date="2023-11" db="EMBL/GenBank/DDBJ databases">
        <authorList>
            <person name="Cook R."/>
            <person name="Crisci M."/>
            <person name="Pye H."/>
            <person name="Adriaenssens E."/>
            <person name="Santini J."/>
        </authorList>
    </citation>
    <scope>NUCLEOTIDE SEQUENCE [LARGE SCALE GENOMIC DNA]</scope>
    <source>
        <strain evidence="1">Lak_Megaphage_Sonny</strain>
    </source>
</reference>
<evidence type="ECO:0000313" key="1">
    <source>
        <dbReference type="EMBL" id="WQJ53605.1"/>
    </source>
</evidence>